<keyword evidence="4 6" id="KW-1133">Transmembrane helix</keyword>
<keyword evidence="2 6" id="KW-1003">Cell membrane</keyword>
<dbReference type="Pfam" id="PF02687">
    <property type="entry name" value="FtsX"/>
    <property type="match status" value="1"/>
</dbReference>
<feature type="transmembrane region" description="Helical" evidence="6">
    <location>
        <begin position="283"/>
        <end position="306"/>
    </location>
</feature>
<feature type="transmembrane region" description="Helical" evidence="6">
    <location>
        <begin position="21"/>
        <end position="41"/>
    </location>
</feature>
<feature type="transmembrane region" description="Helical" evidence="6">
    <location>
        <begin position="226"/>
        <end position="244"/>
    </location>
</feature>
<evidence type="ECO:0000256" key="1">
    <source>
        <dbReference type="ARBA" id="ARBA00004651"/>
    </source>
</evidence>
<evidence type="ECO:0000256" key="3">
    <source>
        <dbReference type="ARBA" id="ARBA00022692"/>
    </source>
</evidence>
<name>A0ABV3W4L2_9BACI</name>
<dbReference type="PIRSF" id="PIRSF018968">
    <property type="entry name" value="ABC_permease_BceB"/>
    <property type="match status" value="1"/>
</dbReference>
<feature type="transmembrane region" description="Helical" evidence="6">
    <location>
        <begin position="495"/>
        <end position="519"/>
    </location>
</feature>
<accession>A0ABV3W4L2</accession>
<dbReference type="InterPro" id="IPR003838">
    <property type="entry name" value="ABC3_permease_C"/>
</dbReference>
<evidence type="ECO:0000313" key="8">
    <source>
        <dbReference type="EMBL" id="MEX3748115.1"/>
    </source>
</evidence>
<protein>
    <submittedName>
        <fullName evidence="8">FtsX-like permease family protein</fullName>
    </submittedName>
</protein>
<reference evidence="8 9" key="1">
    <citation type="submission" date="2024-07" db="EMBL/GenBank/DDBJ databases">
        <title>Characterization of a bacterium isolated from hydrolysated instant sea cucumber by whole-genome sequencing and metabolomics.</title>
        <authorList>
            <person name="Luo X."/>
            <person name="Zhang Z."/>
            <person name="Zheng Z."/>
            <person name="Zhang W."/>
            <person name="Ming T."/>
            <person name="Jiao L."/>
            <person name="Su X."/>
            <person name="Kong F."/>
            <person name="Xu J."/>
        </authorList>
    </citation>
    <scope>NUCLEOTIDE SEQUENCE [LARGE SCALE GENOMIC DNA]</scope>
    <source>
        <strain evidence="8 9">XL-2024</strain>
    </source>
</reference>
<feature type="transmembrane region" description="Helical" evidence="6">
    <location>
        <begin position="109"/>
        <end position="131"/>
    </location>
</feature>
<comment type="similarity">
    <text evidence="6">Belongs to the ABC-4 integral membrane protein family.</text>
</comment>
<evidence type="ECO:0000256" key="5">
    <source>
        <dbReference type="ARBA" id="ARBA00023136"/>
    </source>
</evidence>
<dbReference type="Proteomes" id="UP001558534">
    <property type="component" value="Unassembled WGS sequence"/>
</dbReference>
<feature type="transmembrane region" description="Helical" evidence="6">
    <location>
        <begin position="143"/>
        <end position="166"/>
    </location>
</feature>
<feature type="transmembrane region" description="Helical" evidence="6">
    <location>
        <begin position="53"/>
        <end position="80"/>
    </location>
</feature>
<dbReference type="InterPro" id="IPR027022">
    <property type="entry name" value="ABC_permease_BceB-typ"/>
</dbReference>
<keyword evidence="9" id="KW-1185">Reference proteome</keyword>
<comment type="subcellular location">
    <subcellularLocation>
        <location evidence="1 6">Cell membrane</location>
        <topology evidence="1 6">Multi-pass membrane protein</topology>
    </subcellularLocation>
</comment>
<evidence type="ECO:0000256" key="6">
    <source>
        <dbReference type="PIRNR" id="PIRNR018968"/>
    </source>
</evidence>
<keyword evidence="5 6" id="KW-0472">Membrane</keyword>
<proteinExistence type="inferred from homology"/>
<dbReference type="RefSeq" id="WP_368638533.1">
    <property type="nucleotide sequence ID" value="NZ_JBFRHK010000024.1"/>
</dbReference>
<dbReference type="PANTHER" id="PTHR46795:SF3">
    <property type="entry name" value="ABC TRANSPORTER PERMEASE"/>
    <property type="match status" value="1"/>
</dbReference>
<dbReference type="InterPro" id="IPR052536">
    <property type="entry name" value="ABC-4_Integral_Memb_Prot"/>
</dbReference>
<evidence type="ECO:0000259" key="7">
    <source>
        <dbReference type="Pfam" id="PF02687"/>
    </source>
</evidence>
<dbReference type="PANTHER" id="PTHR46795">
    <property type="entry name" value="ABC TRANSPORTER PERMEASE-RELATED-RELATED"/>
    <property type="match status" value="1"/>
</dbReference>
<organism evidence="8 9">
    <name type="scientific">Lysinibacillus xylanilyticus</name>
    <dbReference type="NCBI Taxonomy" id="582475"/>
    <lineage>
        <taxon>Bacteria</taxon>
        <taxon>Bacillati</taxon>
        <taxon>Bacillota</taxon>
        <taxon>Bacilli</taxon>
        <taxon>Bacillales</taxon>
        <taxon>Bacillaceae</taxon>
        <taxon>Lysinibacillus</taxon>
    </lineage>
</organism>
<feature type="transmembrane region" description="Helical" evidence="6">
    <location>
        <begin position="579"/>
        <end position="603"/>
    </location>
</feature>
<gene>
    <name evidence="8" type="ORF">AB1300_23855</name>
</gene>
<dbReference type="EMBL" id="JBFRHK010000024">
    <property type="protein sequence ID" value="MEX3748115.1"/>
    <property type="molecule type" value="Genomic_DNA"/>
</dbReference>
<comment type="caution">
    <text evidence="8">The sequence shown here is derived from an EMBL/GenBank/DDBJ whole genome shotgun (WGS) entry which is preliminary data.</text>
</comment>
<evidence type="ECO:0000256" key="4">
    <source>
        <dbReference type="ARBA" id="ARBA00022989"/>
    </source>
</evidence>
<evidence type="ECO:0000256" key="2">
    <source>
        <dbReference type="ARBA" id="ARBA00022475"/>
    </source>
</evidence>
<feature type="transmembrane region" description="Helical" evidence="6">
    <location>
        <begin position="551"/>
        <end position="573"/>
    </location>
</feature>
<feature type="domain" description="ABC3 transporter permease C-terminal" evidence="7">
    <location>
        <begin position="59"/>
        <end position="176"/>
    </location>
</feature>
<sequence>MSFNHIVVQNILRDKWTYVSYFLSSMFSIIIFFLFTVIAFHPSLNSMDPDSTLGISLMLASMLVYLFSFIFIAYSIMAFLKKKTKTLGIFMITGASMKQIRTLVFRENILIGVMAIIAAIILGLVITPLFLMGAKVVLKAETFGMYIPIKAIVLTVGLFLVLFVVISKIMTRFINKEASIQLLKSDAIIEKSIKSHYPLLFISILISTALSYLLKINHDIVGRFGVLYYAVFFASILCTIYLVISQGIRFSLKIFEKSPAYMRKTNMLLASNLNAKMKSHANMLFLITILLSGVFLCTSILFSSYYNVEKDSEANYPYSFQYIADPKADAAKVDADVEYLEQQLSTVDSQKYFIEFKSNEEERLGYMSISNYNLLNNQNVSLKDKEFIAVAGNRDLAPITNTHEDNYLKNLKLASVDERNLLSTGFQKTYFIVPDLLYNSIDYPVYKTYIFELDNWTTHTELARKITEDIPTISQQRYITSKIGLYDSEMFVKSVMFFIGSMLSLIFLSAAMSILYFYLQTTLLQEKEKYLGIQKLGLSKNELFTVVSKELAILIFVPFAIAITMLFATLFAMRTMVSTAFLLVSMMSSLCFFALFFVSYLFIRKSYFKRLLSN</sequence>
<keyword evidence="6" id="KW-0813">Transport</keyword>
<keyword evidence="3 6" id="KW-0812">Transmembrane</keyword>
<evidence type="ECO:0000313" key="9">
    <source>
        <dbReference type="Proteomes" id="UP001558534"/>
    </source>
</evidence>